<dbReference type="AlphaFoldDB" id="A0A4P6EGJ5"/>
<dbReference type="SUPFAM" id="SSF53474">
    <property type="entry name" value="alpha/beta-Hydrolases"/>
    <property type="match status" value="1"/>
</dbReference>
<dbReference type="Proteomes" id="UP000293995">
    <property type="component" value="Chromosome"/>
</dbReference>
<dbReference type="PANTHER" id="PTHR13136">
    <property type="entry name" value="TESTIS DEVELOPMENT PROTEIN PRTD"/>
    <property type="match status" value="1"/>
</dbReference>
<dbReference type="InterPro" id="IPR026555">
    <property type="entry name" value="NSL3/Tex30"/>
</dbReference>
<dbReference type="GO" id="GO:0016787">
    <property type="term" value="F:hydrolase activity"/>
    <property type="evidence" value="ECO:0007669"/>
    <property type="project" value="UniProtKB-KW"/>
</dbReference>
<evidence type="ECO:0000313" key="3">
    <source>
        <dbReference type="Proteomes" id="UP000293995"/>
    </source>
</evidence>
<keyword evidence="2" id="KW-0378">Hydrolase</keyword>
<gene>
    <name evidence="2" type="ORF">ET475_14200</name>
</gene>
<sequence>MAPRSSSTPTSPPSPTETTIAASEAPVRVALPRGVVDVDTATHEPDASPWATVLLTHGAGTRFDHPFLLGFADALATAGARCVRFNLPYAQQGRRVPGPAAHAMAGWRAVRDAAPDDAPVFAAGRSYGGRMASMAAADGRFDVAGLVYLGYPLHPPGNPDRLRADHLPAITAPQLFVSGTRDPFVAPHDQLERAVASCPRARLRWIDGGGHGFEVARHCRPAAQIGVEIAAIAAEWMRAQV</sequence>
<dbReference type="KEGG" id="mprt:ET475_14200"/>
<dbReference type="InterPro" id="IPR029058">
    <property type="entry name" value="AB_hydrolase_fold"/>
</dbReference>
<dbReference type="InterPro" id="IPR046879">
    <property type="entry name" value="KANL3/Tex30_Abhydrolase"/>
</dbReference>
<reference evidence="2 3" key="1">
    <citation type="submission" date="2019-01" db="EMBL/GenBank/DDBJ databases">
        <title>Genome sequencing of strain DFW100M-13.</title>
        <authorList>
            <person name="Heo J."/>
            <person name="Kim S.-J."/>
            <person name="Kim J.-S."/>
            <person name="Hong S.-B."/>
            <person name="Kwon S.-W."/>
        </authorList>
    </citation>
    <scope>NUCLEOTIDE SEQUENCE [LARGE SCALE GENOMIC DNA]</scope>
    <source>
        <strain evidence="2 3">DFW100M-13</strain>
    </source>
</reference>
<name>A0A4P6EGJ5_9MICO</name>
<evidence type="ECO:0000313" key="2">
    <source>
        <dbReference type="EMBL" id="QAY61026.1"/>
    </source>
</evidence>
<accession>A0A4P6EGJ5</accession>
<dbReference type="OrthoDB" id="652634at2"/>
<dbReference type="EMBL" id="CP035494">
    <property type="protein sequence ID" value="QAY61026.1"/>
    <property type="molecule type" value="Genomic_DNA"/>
</dbReference>
<dbReference type="PANTHER" id="PTHR13136:SF11">
    <property type="entry name" value="TESTIS-EXPRESSED PROTEIN 30"/>
    <property type="match status" value="1"/>
</dbReference>
<dbReference type="Pfam" id="PF20408">
    <property type="entry name" value="Abhydrolase_11"/>
    <property type="match status" value="1"/>
</dbReference>
<organism evidence="2 3">
    <name type="scientific">Microbacterium protaetiae</name>
    <dbReference type="NCBI Taxonomy" id="2509458"/>
    <lineage>
        <taxon>Bacteria</taxon>
        <taxon>Bacillati</taxon>
        <taxon>Actinomycetota</taxon>
        <taxon>Actinomycetes</taxon>
        <taxon>Micrococcales</taxon>
        <taxon>Microbacteriaceae</taxon>
        <taxon>Microbacterium</taxon>
    </lineage>
</organism>
<keyword evidence="3" id="KW-1185">Reference proteome</keyword>
<feature type="domain" description="KANL3/Tex30 alpha/beta hydrolase-like" evidence="1">
    <location>
        <begin position="51"/>
        <end position="218"/>
    </location>
</feature>
<protein>
    <submittedName>
        <fullName evidence="2">Alpha/beta fold hydrolase</fullName>
    </submittedName>
</protein>
<dbReference type="Gene3D" id="3.40.50.1820">
    <property type="entry name" value="alpha/beta hydrolase"/>
    <property type="match status" value="1"/>
</dbReference>
<evidence type="ECO:0000259" key="1">
    <source>
        <dbReference type="Pfam" id="PF20408"/>
    </source>
</evidence>
<proteinExistence type="predicted"/>